<proteinExistence type="predicted"/>
<accession>A0A0F3NXT9</accession>
<dbReference type="EMBL" id="LAOA01000133">
    <property type="protein sequence ID" value="KJV71694.1"/>
    <property type="molecule type" value="Genomic_DNA"/>
</dbReference>
<dbReference type="Proteomes" id="UP000033671">
    <property type="component" value="Unassembled WGS sequence"/>
</dbReference>
<evidence type="ECO:0000313" key="2">
    <source>
        <dbReference type="Proteomes" id="UP000033671"/>
    </source>
</evidence>
<dbReference type="AlphaFoldDB" id="A0A0F3NXT9"/>
<protein>
    <submittedName>
        <fullName evidence="1">Uncharacterized protein</fullName>
    </submittedName>
</protein>
<name>A0A0F3NXT9_ORITS</name>
<comment type="caution">
    <text evidence="1">The sequence shown here is derived from an EMBL/GenBank/DDBJ whole genome shotgun (WGS) entry which is preliminary data.</text>
</comment>
<sequence length="32" mass="3537">MNYTDLSNNTNPNLIEGIKAAKIYISKSVLPN</sequence>
<organism evidence="1 2">
    <name type="scientific">Orientia tsutsugamushi str. TA716</name>
    <dbReference type="NCBI Taxonomy" id="1359175"/>
    <lineage>
        <taxon>Bacteria</taxon>
        <taxon>Pseudomonadati</taxon>
        <taxon>Pseudomonadota</taxon>
        <taxon>Alphaproteobacteria</taxon>
        <taxon>Rickettsiales</taxon>
        <taxon>Rickettsiaceae</taxon>
        <taxon>Rickettsieae</taxon>
        <taxon>Orientia</taxon>
    </lineage>
</organism>
<reference evidence="1 2" key="1">
    <citation type="submission" date="2015-01" db="EMBL/GenBank/DDBJ databases">
        <title>Genome Sequencing of Rickettsiales.</title>
        <authorList>
            <person name="Daugherty S.C."/>
            <person name="Su Q."/>
            <person name="Abolude K."/>
            <person name="Beier-Sexton M."/>
            <person name="Carlyon J.A."/>
            <person name="Carter R."/>
            <person name="Day N.P."/>
            <person name="Dumler S.J."/>
            <person name="Dyachenko V."/>
            <person name="Godinez A."/>
            <person name="Kurtti T.J."/>
            <person name="Lichay M."/>
            <person name="Mullins K.E."/>
            <person name="Ott S."/>
            <person name="Pappas-Brown V."/>
            <person name="Paris D.H."/>
            <person name="Patel P."/>
            <person name="Richards A.L."/>
            <person name="Sadzewicz L."/>
            <person name="Sears K."/>
            <person name="Seidman D."/>
            <person name="Sengamalay N."/>
            <person name="Stenos J."/>
            <person name="Tallon L.J."/>
            <person name="Vincent G."/>
            <person name="Fraser C.M."/>
            <person name="Munderloh U."/>
            <person name="Dunning-Hotopp J.C."/>
        </authorList>
    </citation>
    <scope>NUCLEOTIDE SEQUENCE [LARGE SCALE GENOMIC DNA]</scope>
    <source>
        <strain evidence="1 2">TA716</strain>
    </source>
</reference>
<dbReference type="PATRIC" id="fig|1359175.3.peg.538"/>
<evidence type="ECO:0000313" key="1">
    <source>
        <dbReference type="EMBL" id="KJV71694.1"/>
    </source>
</evidence>
<gene>
    <name evidence="1" type="ORF">OTSTA716_2181</name>
</gene>